<dbReference type="AlphaFoldDB" id="A0A133V8C1"/>
<keyword evidence="10" id="KW-1185">Reference proteome</keyword>
<dbReference type="NCBIfam" id="TIGR01952">
    <property type="entry name" value="nusA_arch"/>
    <property type="match status" value="1"/>
</dbReference>
<name>A0A133V8C1_9EURY</name>
<dbReference type="HAMAP" id="MF_00945_A">
    <property type="entry name" value="NusA_A"/>
    <property type="match status" value="1"/>
</dbReference>
<dbReference type="SMART" id="SM00322">
    <property type="entry name" value="KH"/>
    <property type="match status" value="1"/>
</dbReference>
<keyword evidence="4 6" id="KW-0805">Transcription regulation</keyword>
<dbReference type="Proteomes" id="UP000070565">
    <property type="component" value="Unassembled WGS sequence"/>
</dbReference>
<dbReference type="InterPro" id="IPR015946">
    <property type="entry name" value="KH_dom-like_a/b"/>
</dbReference>
<evidence type="ECO:0000256" key="7">
    <source>
        <dbReference type="PROSITE-ProRule" id="PRU00117"/>
    </source>
</evidence>
<feature type="domain" description="K Homology" evidence="8">
    <location>
        <begin position="23"/>
        <end position="90"/>
    </location>
</feature>
<dbReference type="PANTHER" id="PTHR22648">
    <property type="entry name" value="TRANSCRIPTION TERMINATION FACTOR NUSA"/>
    <property type="match status" value="1"/>
</dbReference>
<dbReference type="CDD" id="cd22531">
    <property type="entry name" value="KH-II_NusA_arch_rpt2"/>
    <property type="match status" value="1"/>
</dbReference>
<dbReference type="SUPFAM" id="SSF54814">
    <property type="entry name" value="Prokaryotic type KH domain (KH-domain type II)"/>
    <property type="match status" value="2"/>
</dbReference>
<dbReference type="InterPro" id="IPR030842">
    <property type="entry name" value="TF_NusA_bacterial"/>
</dbReference>
<dbReference type="PROSITE" id="PS50084">
    <property type="entry name" value="KH_TYPE_1"/>
    <property type="match status" value="1"/>
</dbReference>
<keyword evidence="1 6" id="KW-0806">Transcription termination</keyword>
<sequence>MRYIAVFESVSGIVPRDCVEVEEADKITFVVKEEELGGAIGKNGCNIKRIRQKLGKNVDVVVYSDDPSQFIKNILNPADIQDVKIVEKGDSKVALIDVEYTEKGRAIGRGGWNIKRARKLALRHHDIDDVSVI</sequence>
<dbReference type="GO" id="GO:0006353">
    <property type="term" value="P:DNA-templated transcription termination"/>
    <property type="evidence" value="ECO:0007669"/>
    <property type="project" value="UniProtKB-UniRule"/>
</dbReference>
<dbReference type="GO" id="GO:0005829">
    <property type="term" value="C:cytosol"/>
    <property type="evidence" value="ECO:0007669"/>
    <property type="project" value="TreeGrafter"/>
</dbReference>
<evidence type="ECO:0000256" key="5">
    <source>
        <dbReference type="ARBA" id="ARBA00023163"/>
    </source>
</evidence>
<evidence type="ECO:0000256" key="6">
    <source>
        <dbReference type="HAMAP-Rule" id="MF_00945"/>
    </source>
</evidence>
<evidence type="ECO:0000256" key="2">
    <source>
        <dbReference type="ARBA" id="ARBA00022490"/>
    </source>
</evidence>
<dbReference type="EMBL" id="LHXZ01000053">
    <property type="protein sequence ID" value="KXB02701.1"/>
    <property type="molecule type" value="Genomic_DNA"/>
</dbReference>
<dbReference type="PANTHER" id="PTHR22648:SF0">
    <property type="entry name" value="TRANSCRIPTION TERMINATION_ANTITERMINATION PROTEIN NUSA"/>
    <property type="match status" value="1"/>
</dbReference>
<comment type="function">
    <text evidence="6">Participates in transcription termination.</text>
</comment>
<dbReference type="GO" id="GO:0003723">
    <property type="term" value="F:RNA binding"/>
    <property type="evidence" value="ECO:0007669"/>
    <property type="project" value="UniProtKB-UniRule"/>
</dbReference>
<dbReference type="InterPro" id="IPR058582">
    <property type="entry name" value="KH_NusA_2nd"/>
</dbReference>
<keyword evidence="2 6" id="KW-0963">Cytoplasm</keyword>
<organism evidence="9 10">
    <name type="scientific">candidate division MSBL1 archaeon SCGC-AAA261F19</name>
    <dbReference type="NCBI Taxonomy" id="1698275"/>
    <lineage>
        <taxon>Archaea</taxon>
        <taxon>Methanobacteriati</taxon>
        <taxon>Methanobacteriota</taxon>
        <taxon>candidate division MSBL1</taxon>
    </lineage>
</organism>
<evidence type="ECO:0000256" key="3">
    <source>
        <dbReference type="ARBA" id="ARBA00022884"/>
    </source>
</evidence>
<dbReference type="InterPro" id="IPR009019">
    <property type="entry name" value="KH_sf_prok-type"/>
</dbReference>
<gene>
    <name evidence="6" type="primary">nusA</name>
    <name evidence="9" type="ORF">AKJ45_03315</name>
</gene>
<comment type="subcellular location">
    <subcellularLocation>
        <location evidence="6">Cytoplasm</location>
    </subcellularLocation>
</comment>
<dbReference type="InterPro" id="IPR004044">
    <property type="entry name" value="KH_dom_type_2"/>
</dbReference>
<dbReference type="Pfam" id="PF26594">
    <property type="entry name" value="KH_NusA_2nd"/>
    <property type="match status" value="1"/>
</dbReference>
<reference evidence="9 10" key="1">
    <citation type="journal article" date="2016" name="Sci. Rep.">
        <title>Metabolic traits of an uncultured archaeal lineage -MSBL1- from brine pools of the Red Sea.</title>
        <authorList>
            <person name="Mwirichia R."/>
            <person name="Alam I."/>
            <person name="Rashid M."/>
            <person name="Vinu M."/>
            <person name="Ba-Alawi W."/>
            <person name="Anthony Kamau A."/>
            <person name="Kamanda Ngugi D."/>
            <person name="Goker M."/>
            <person name="Klenk H.P."/>
            <person name="Bajic V."/>
            <person name="Stingl U."/>
        </authorList>
    </citation>
    <scope>NUCLEOTIDE SEQUENCE [LARGE SCALE GENOMIC DNA]</scope>
    <source>
        <strain evidence="9">SCGC-AAA261F19</strain>
    </source>
</reference>
<comment type="similarity">
    <text evidence="6">Belongs to the NusA family.</text>
</comment>
<dbReference type="InterPro" id="IPR004087">
    <property type="entry name" value="KH_dom"/>
</dbReference>
<comment type="caution">
    <text evidence="9">The sequence shown here is derived from an EMBL/GenBank/DDBJ whole genome shotgun (WGS) entry which is preliminary data.</text>
</comment>
<evidence type="ECO:0000313" key="9">
    <source>
        <dbReference type="EMBL" id="KXB02701.1"/>
    </source>
</evidence>
<dbReference type="GO" id="GO:0031564">
    <property type="term" value="P:transcription antitermination"/>
    <property type="evidence" value="ECO:0007669"/>
    <property type="project" value="InterPro"/>
</dbReference>
<evidence type="ECO:0000259" key="8">
    <source>
        <dbReference type="SMART" id="SM00322"/>
    </source>
</evidence>
<keyword evidence="3 7" id="KW-0694">RNA-binding</keyword>
<evidence type="ECO:0000256" key="1">
    <source>
        <dbReference type="ARBA" id="ARBA00022472"/>
    </source>
</evidence>
<dbReference type="Pfam" id="PF07650">
    <property type="entry name" value="KH_2"/>
    <property type="match status" value="1"/>
</dbReference>
<evidence type="ECO:0000313" key="10">
    <source>
        <dbReference type="Proteomes" id="UP000070565"/>
    </source>
</evidence>
<proteinExistence type="inferred from homology"/>
<protein>
    <recommendedName>
        <fullName evidence="6">Probable transcription termination protein NusA</fullName>
    </recommendedName>
</protein>
<evidence type="ECO:0000256" key="4">
    <source>
        <dbReference type="ARBA" id="ARBA00023015"/>
    </source>
</evidence>
<dbReference type="InterPro" id="IPR010212">
    <property type="entry name" value="NusA_arc"/>
</dbReference>
<keyword evidence="5 6" id="KW-0804">Transcription</keyword>
<dbReference type="Gene3D" id="3.30.300.20">
    <property type="match status" value="2"/>
</dbReference>
<accession>A0A133V8C1</accession>